<name>A0ABR4P1D7_9HELO</name>
<accession>A0ABR4P1D7</accession>
<protein>
    <submittedName>
        <fullName evidence="1">Uncharacterized protein</fullName>
    </submittedName>
</protein>
<dbReference type="Proteomes" id="UP001629113">
    <property type="component" value="Unassembled WGS sequence"/>
</dbReference>
<comment type="caution">
    <text evidence="1">The sequence shown here is derived from an EMBL/GenBank/DDBJ whole genome shotgun (WGS) entry which is preliminary data.</text>
</comment>
<gene>
    <name evidence="1" type="ORF">PVAG01_11113</name>
</gene>
<organism evidence="1 2">
    <name type="scientific">Phlyctema vagabunda</name>
    <dbReference type="NCBI Taxonomy" id="108571"/>
    <lineage>
        <taxon>Eukaryota</taxon>
        <taxon>Fungi</taxon>
        <taxon>Dikarya</taxon>
        <taxon>Ascomycota</taxon>
        <taxon>Pezizomycotina</taxon>
        <taxon>Leotiomycetes</taxon>
        <taxon>Helotiales</taxon>
        <taxon>Dermateaceae</taxon>
        <taxon>Phlyctema</taxon>
    </lineage>
</organism>
<evidence type="ECO:0000313" key="1">
    <source>
        <dbReference type="EMBL" id="KAL3417113.1"/>
    </source>
</evidence>
<dbReference type="EMBL" id="JBFCZG010000011">
    <property type="protein sequence ID" value="KAL3417113.1"/>
    <property type="molecule type" value="Genomic_DNA"/>
</dbReference>
<sequence length="50" mass="5205">MVAVPLSAGVAEALDRTVCPGRYVDGYLVPSPESGPCQTVRIGSLKYALP</sequence>
<keyword evidence="2" id="KW-1185">Reference proteome</keyword>
<evidence type="ECO:0000313" key="2">
    <source>
        <dbReference type="Proteomes" id="UP001629113"/>
    </source>
</evidence>
<proteinExistence type="predicted"/>
<reference evidence="1 2" key="1">
    <citation type="submission" date="2024-06" db="EMBL/GenBank/DDBJ databases">
        <title>Complete genome of Phlyctema vagabunda strain 19-DSS-EL-015.</title>
        <authorList>
            <person name="Fiorenzani C."/>
        </authorList>
    </citation>
    <scope>NUCLEOTIDE SEQUENCE [LARGE SCALE GENOMIC DNA]</scope>
    <source>
        <strain evidence="1 2">19-DSS-EL-015</strain>
    </source>
</reference>